<dbReference type="AlphaFoldDB" id="J9FYU9"/>
<evidence type="ECO:0000256" key="5">
    <source>
        <dbReference type="ARBA" id="ARBA00022807"/>
    </source>
</evidence>
<evidence type="ECO:0000256" key="3">
    <source>
        <dbReference type="ARBA" id="ARBA00022729"/>
    </source>
</evidence>
<organism evidence="7">
    <name type="scientific">gut metagenome</name>
    <dbReference type="NCBI Taxonomy" id="749906"/>
    <lineage>
        <taxon>unclassified sequences</taxon>
        <taxon>metagenomes</taxon>
        <taxon>organismal metagenomes</taxon>
    </lineage>
</organism>
<gene>
    <name evidence="7" type="ORF">EVA_12135</name>
</gene>
<evidence type="ECO:0000256" key="1">
    <source>
        <dbReference type="ARBA" id="ARBA00007074"/>
    </source>
</evidence>
<evidence type="ECO:0000256" key="4">
    <source>
        <dbReference type="ARBA" id="ARBA00022801"/>
    </source>
</evidence>
<keyword evidence="3" id="KW-0732">Signal</keyword>
<dbReference type="PROSITE" id="PS51935">
    <property type="entry name" value="NLPC_P60"/>
    <property type="match status" value="1"/>
</dbReference>
<sequence length="177" mass="19939">MNNNKMNKITTIKALLIIFGMSLLLHSCSASTPRADYQALAKASVQLNMDINLNDDHKLYIEASQWIGVPYHSGGSSKHGTDCSGMVSQIYRKVYRVAVPRISEEMKRNSLKVSKSKLQAGDLVFFSSTRHPQRVAHVGIYLKDNKFIHASTTKGVIISSLKEDYYKKHWMQGGRIH</sequence>
<evidence type="ECO:0000259" key="6">
    <source>
        <dbReference type="PROSITE" id="PS51935"/>
    </source>
</evidence>
<evidence type="ECO:0000256" key="2">
    <source>
        <dbReference type="ARBA" id="ARBA00022670"/>
    </source>
</evidence>
<dbReference type="GO" id="GO:0006508">
    <property type="term" value="P:proteolysis"/>
    <property type="evidence" value="ECO:0007669"/>
    <property type="project" value="UniProtKB-KW"/>
</dbReference>
<proteinExistence type="inferred from homology"/>
<keyword evidence="2" id="KW-0645">Protease</keyword>
<name>J9FYU9_9ZZZZ</name>
<feature type="domain" description="NlpC/P60" evidence="6">
    <location>
        <begin position="53"/>
        <end position="177"/>
    </location>
</feature>
<dbReference type="EMBL" id="AMCI01003666">
    <property type="protein sequence ID" value="EJW99753.1"/>
    <property type="molecule type" value="Genomic_DNA"/>
</dbReference>
<dbReference type="InterPro" id="IPR038765">
    <property type="entry name" value="Papain-like_cys_pep_sf"/>
</dbReference>
<dbReference type="PANTHER" id="PTHR47360:SF1">
    <property type="entry name" value="ENDOPEPTIDASE NLPC-RELATED"/>
    <property type="match status" value="1"/>
</dbReference>
<dbReference type="Pfam" id="PF00877">
    <property type="entry name" value="NLPC_P60"/>
    <property type="match status" value="1"/>
</dbReference>
<protein>
    <submittedName>
        <fullName evidence="7">NLP/P60 protein</fullName>
    </submittedName>
</protein>
<dbReference type="SUPFAM" id="SSF54001">
    <property type="entry name" value="Cysteine proteinases"/>
    <property type="match status" value="1"/>
</dbReference>
<comment type="similarity">
    <text evidence="1">Belongs to the peptidase C40 family.</text>
</comment>
<evidence type="ECO:0000313" key="7">
    <source>
        <dbReference type="EMBL" id="EJW99753.1"/>
    </source>
</evidence>
<keyword evidence="4" id="KW-0378">Hydrolase</keyword>
<accession>J9FYU9</accession>
<dbReference type="Gene3D" id="3.90.1720.10">
    <property type="entry name" value="endopeptidase domain like (from Nostoc punctiforme)"/>
    <property type="match status" value="1"/>
</dbReference>
<keyword evidence="5" id="KW-0788">Thiol protease</keyword>
<dbReference type="GO" id="GO:0008234">
    <property type="term" value="F:cysteine-type peptidase activity"/>
    <property type="evidence" value="ECO:0007669"/>
    <property type="project" value="UniProtKB-KW"/>
</dbReference>
<comment type="caution">
    <text evidence="7">The sequence shown here is derived from an EMBL/GenBank/DDBJ whole genome shotgun (WGS) entry which is preliminary data.</text>
</comment>
<reference evidence="7" key="1">
    <citation type="journal article" date="2012" name="PLoS ONE">
        <title>Gene sets for utilization of primary and secondary nutrition supplies in the distal gut of endangered iberian lynx.</title>
        <authorList>
            <person name="Alcaide M."/>
            <person name="Messina E."/>
            <person name="Richter M."/>
            <person name="Bargiela R."/>
            <person name="Peplies J."/>
            <person name="Huws S.A."/>
            <person name="Newbold C.J."/>
            <person name="Golyshin P.N."/>
            <person name="Simon M.A."/>
            <person name="Lopez G."/>
            <person name="Yakimov M.M."/>
            <person name="Ferrer M."/>
        </authorList>
    </citation>
    <scope>NUCLEOTIDE SEQUENCE</scope>
</reference>
<dbReference type="PANTHER" id="PTHR47360">
    <property type="entry name" value="MUREIN DD-ENDOPEPTIDASE MEPS/MUREIN LD-CARBOXYPEPTIDASE"/>
    <property type="match status" value="1"/>
</dbReference>
<dbReference type="InterPro" id="IPR000064">
    <property type="entry name" value="NLP_P60_dom"/>
</dbReference>
<dbReference type="InterPro" id="IPR052062">
    <property type="entry name" value="Murein_DD/LD_carboxypeptidase"/>
</dbReference>